<accession>A0A4P9ZCK2</accession>
<dbReference type="Proteomes" id="UP000268321">
    <property type="component" value="Unassembled WGS sequence"/>
</dbReference>
<name>A0A4P9ZCK2_9ASCO</name>
<evidence type="ECO:0000313" key="3">
    <source>
        <dbReference type="Proteomes" id="UP000268321"/>
    </source>
</evidence>
<feature type="compositionally biased region" description="Polar residues" evidence="1">
    <location>
        <begin position="212"/>
        <end position="222"/>
    </location>
</feature>
<feature type="region of interest" description="Disordered" evidence="1">
    <location>
        <begin position="175"/>
        <end position="321"/>
    </location>
</feature>
<dbReference type="OrthoDB" id="2565191at2759"/>
<keyword evidence="3" id="KW-1185">Reference proteome</keyword>
<dbReference type="EMBL" id="ML004455">
    <property type="protein sequence ID" value="RKP30615.1"/>
    <property type="molecule type" value="Genomic_DNA"/>
</dbReference>
<feature type="compositionally biased region" description="Low complexity" evidence="1">
    <location>
        <begin position="223"/>
        <end position="264"/>
    </location>
</feature>
<reference evidence="3" key="1">
    <citation type="journal article" date="2018" name="Nat. Microbiol.">
        <title>Leveraging single-cell genomics to expand the fungal tree of life.</title>
        <authorList>
            <person name="Ahrendt S.R."/>
            <person name="Quandt C.A."/>
            <person name="Ciobanu D."/>
            <person name="Clum A."/>
            <person name="Salamov A."/>
            <person name="Andreopoulos B."/>
            <person name="Cheng J.F."/>
            <person name="Woyke T."/>
            <person name="Pelin A."/>
            <person name="Henrissat B."/>
            <person name="Reynolds N.K."/>
            <person name="Benny G.L."/>
            <person name="Smith M.E."/>
            <person name="James T.Y."/>
            <person name="Grigoriev I.V."/>
        </authorList>
    </citation>
    <scope>NUCLEOTIDE SEQUENCE [LARGE SCALE GENOMIC DNA]</scope>
    <source>
        <strain evidence="3">Baker2002</strain>
    </source>
</reference>
<organism evidence="2 3">
    <name type="scientific">Metschnikowia bicuspidata</name>
    <dbReference type="NCBI Taxonomy" id="27322"/>
    <lineage>
        <taxon>Eukaryota</taxon>
        <taxon>Fungi</taxon>
        <taxon>Dikarya</taxon>
        <taxon>Ascomycota</taxon>
        <taxon>Saccharomycotina</taxon>
        <taxon>Pichiomycetes</taxon>
        <taxon>Metschnikowiaceae</taxon>
        <taxon>Metschnikowia</taxon>
    </lineage>
</organism>
<proteinExistence type="predicted"/>
<feature type="compositionally biased region" description="Basic and acidic residues" evidence="1">
    <location>
        <begin position="200"/>
        <end position="211"/>
    </location>
</feature>
<protein>
    <submittedName>
        <fullName evidence="2">Uncharacterized protein</fullName>
    </submittedName>
</protein>
<dbReference type="AlphaFoldDB" id="A0A4P9ZCK2"/>
<evidence type="ECO:0000313" key="2">
    <source>
        <dbReference type="EMBL" id="RKP30615.1"/>
    </source>
</evidence>
<gene>
    <name evidence="2" type="ORF">METBISCDRAFT_30793</name>
</gene>
<evidence type="ECO:0000256" key="1">
    <source>
        <dbReference type="SAM" id="MobiDB-lite"/>
    </source>
</evidence>
<sequence length="321" mass="34546">MKQTDPNLLYTNVFQATEDAYVMDSVLDDSILFNSPYHELHKRINGKTVILDPLAPDYKDLLLEKGTILAPNEILEAIKPLALKIPLKPRADFEPDDVPSSELLRAIHYYSNFCKLVPHSLDETALLALGMAAELWADELIGGNPLVFLLNDDTQPPFDFPPDSLDSSELELEIPRGSEVSDSDIMSLDLLESDTDEEIKENKSKRLKVDESSTGESFSNNKSSGSDAELDSSSGSGSRSGSDSGACTCSDSDSGLGSDTDSGSKAQHARSSSNPGSGSESHSDFDSDSGSVSQHECVALRNSSSESEHEEECSSLSNLSG</sequence>
<feature type="compositionally biased region" description="Low complexity" evidence="1">
    <location>
        <begin position="271"/>
        <end position="280"/>
    </location>
</feature>